<dbReference type="RefSeq" id="WP_279927506.1">
    <property type="nucleotide sequence ID" value="NZ_JARWBG010000009.1"/>
</dbReference>
<evidence type="ECO:0000256" key="1">
    <source>
        <dbReference type="SAM" id="SignalP"/>
    </source>
</evidence>
<dbReference type="CDD" id="cd05819">
    <property type="entry name" value="NHL"/>
    <property type="match status" value="1"/>
</dbReference>
<proteinExistence type="predicted"/>
<dbReference type="Proteomes" id="UP001223144">
    <property type="component" value="Unassembled WGS sequence"/>
</dbReference>
<comment type="caution">
    <text evidence="2">The sequence shown here is derived from an EMBL/GenBank/DDBJ whole genome shotgun (WGS) entry which is preliminary data.</text>
</comment>
<accession>A0ABT6HKF0</accession>
<evidence type="ECO:0000313" key="3">
    <source>
        <dbReference type="Proteomes" id="UP001223144"/>
    </source>
</evidence>
<dbReference type="SUPFAM" id="SSF101898">
    <property type="entry name" value="NHL repeat"/>
    <property type="match status" value="1"/>
</dbReference>
<name>A0ABT6HKF0_9ACTN</name>
<sequence>MRRPPRRSAVLLLGALLAALPAATSFADGEGPVHHGGPSRQQGVVTSADAAVPFAWVTLYQAGDRRGGEARPLGRARADGEGRFTVEYERPKAPGTVLYLIADAGRQDGGKQGGGKEARGHGPVRLAAVLLPEAQPTPVTVNERTTVAAAYAMARFTHGPHIAGGHPGLQNAAGTSHNLADVKTGKVSAVLDAPPNGAETSTLRAFNSLANILAGCVAGETCEELFQLATPAGGDAPRDTFQAAVDIAHAPGRNATALYGLSELAGSSYEPHLTSPPDAWTLALRYVGNGHELDGPGNVAFDADGNAWIINNYHYNRDPLITVCGGEQLTKLTPTGGDAPGAPFRGGGLYGAGYGVTLDPKGHVWVGNFGFQGRGCTYDQDFLSRSVSQFREDGTALSPTVGWRQGDISRPMGTVSDRKGNIWVANCGNNTVTRIPDGRPKRARNITPPEGTLVKPFSIAIDTRGRAWVSSNRTDSVLMLSPDGQPRRSVSGGGISAPMGLASDSLGNVWVANSALADPPCSGTPSPLPPTDGVDPVEGAADASVTLIRPDGSTSRPFEDGGLFLPWGIAVDGNDTVWVANFGGQRVAQLCGARPEGCPPGLRTGQPISPADTGYTSDGLSRNTGLQIDPSGNVWVVNNWETVPLQTNPGGHEVVVFVGIAEPVRTPLIGTPRSVS</sequence>
<organism evidence="2 3">
    <name type="scientific">Streptomyces chengmaiensis</name>
    <dbReference type="NCBI Taxonomy" id="3040919"/>
    <lineage>
        <taxon>Bacteria</taxon>
        <taxon>Bacillati</taxon>
        <taxon>Actinomycetota</taxon>
        <taxon>Actinomycetes</taxon>
        <taxon>Kitasatosporales</taxon>
        <taxon>Streptomycetaceae</taxon>
        <taxon>Streptomyces</taxon>
    </lineage>
</organism>
<dbReference type="PANTHER" id="PTHR24104:SF25">
    <property type="entry name" value="PROTEIN LIN-41"/>
    <property type="match status" value="1"/>
</dbReference>
<feature type="chain" id="PRO_5047216767" evidence="1">
    <location>
        <begin position="28"/>
        <end position="676"/>
    </location>
</feature>
<dbReference type="Gene3D" id="2.120.10.30">
    <property type="entry name" value="TolB, C-terminal domain"/>
    <property type="match status" value="2"/>
</dbReference>
<keyword evidence="1" id="KW-0732">Signal</keyword>
<feature type="signal peptide" evidence="1">
    <location>
        <begin position="1"/>
        <end position="27"/>
    </location>
</feature>
<dbReference type="EMBL" id="JARWBG010000009">
    <property type="protein sequence ID" value="MDH2389183.1"/>
    <property type="molecule type" value="Genomic_DNA"/>
</dbReference>
<dbReference type="InterPro" id="IPR011042">
    <property type="entry name" value="6-blade_b-propeller_TolB-like"/>
</dbReference>
<dbReference type="PANTHER" id="PTHR24104">
    <property type="entry name" value="E3 UBIQUITIN-PROTEIN LIGASE NHLRC1-RELATED"/>
    <property type="match status" value="1"/>
</dbReference>
<keyword evidence="3" id="KW-1185">Reference proteome</keyword>
<reference evidence="2 3" key="1">
    <citation type="submission" date="2023-04" db="EMBL/GenBank/DDBJ databases">
        <title>Streptomyces chengmaiensis sp. nov. isolated from the stem of mangrove plant in Hainan.</title>
        <authorList>
            <person name="Huang X."/>
            <person name="Zhou S."/>
            <person name="Chu X."/>
            <person name="Xie Y."/>
            <person name="Lin Y."/>
        </authorList>
    </citation>
    <scope>NUCLEOTIDE SEQUENCE [LARGE SCALE GENOMIC DNA]</scope>
    <source>
        <strain evidence="2 3">HNM0663</strain>
    </source>
</reference>
<evidence type="ECO:0000313" key="2">
    <source>
        <dbReference type="EMBL" id="MDH2389183.1"/>
    </source>
</evidence>
<gene>
    <name evidence="2" type="ORF">QCN29_10355</name>
</gene>
<protein>
    <submittedName>
        <fullName evidence="2">NHL repeat-containing protein</fullName>
    </submittedName>
</protein>
<dbReference type="InterPro" id="IPR050952">
    <property type="entry name" value="TRIM-NHL_E3_ligases"/>
</dbReference>